<organism evidence="2 3">
    <name type="scientific">Streptomyces canus</name>
    <dbReference type="NCBI Taxonomy" id="58343"/>
    <lineage>
        <taxon>Bacteria</taxon>
        <taxon>Bacillati</taxon>
        <taxon>Actinomycetota</taxon>
        <taxon>Actinomycetes</taxon>
        <taxon>Kitasatosporales</taxon>
        <taxon>Streptomycetaceae</taxon>
        <taxon>Streptomyces</taxon>
        <taxon>Streptomyces aurantiacus group</taxon>
    </lineage>
</organism>
<name>A0A101RKT7_9ACTN</name>
<dbReference type="InterPro" id="IPR000073">
    <property type="entry name" value="AB_hydrolase_1"/>
</dbReference>
<sequence>MAETQDSYPHSADDAGAKWIADCETLVTTAGHHIAYRRRGHGHSVLMLHGFPTWSYDYAAVAADLEADHDVITMDFLGYGASDKPNPYEYSVAESADIVEQLVSHLGLERVNLVCHDYGAIVGQELLDRHNRGALGFDPSSTTLMNCAIVYSEYRPMALQEKLADPEHGERVASGITSPWMRAVLDGLRGVAKVTDVEFDNLWAGMSRDEGHKLAHLLIRYNAERDVHHERWETALQSWNGPLSLVWGLRDPVSGSHVLERATELLPNATVTALDRAGHFPQAEAPAPVAAAIRAAARP</sequence>
<dbReference type="InterPro" id="IPR029058">
    <property type="entry name" value="AB_hydrolase_fold"/>
</dbReference>
<comment type="caution">
    <text evidence="2">The sequence shown here is derived from an EMBL/GenBank/DDBJ whole genome shotgun (WGS) entry which is preliminary data.</text>
</comment>
<evidence type="ECO:0000313" key="2">
    <source>
        <dbReference type="EMBL" id="KUN57409.1"/>
    </source>
</evidence>
<dbReference type="RefSeq" id="WP_059211595.1">
    <property type="nucleotide sequence ID" value="NZ_KQ948683.1"/>
</dbReference>
<dbReference type="GO" id="GO:0046464">
    <property type="term" value="P:acylglycerol catabolic process"/>
    <property type="evidence" value="ECO:0007669"/>
    <property type="project" value="TreeGrafter"/>
</dbReference>
<dbReference type="EMBL" id="LMWU01000073">
    <property type="protein sequence ID" value="KUN57409.1"/>
    <property type="molecule type" value="Genomic_DNA"/>
</dbReference>
<dbReference type="GO" id="GO:0016020">
    <property type="term" value="C:membrane"/>
    <property type="evidence" value="ECO:0007669"/>
    <property type="project" value="TreeGrafter"/>
</dbReference>
<evidence type="ECO:0000259" key="1">
    <source>
        <dbReference type="Pfam" id="PF00561"/>
    </source>
</evidence>
<feature type="domain" description="AB hydrolase-1" evidence="1">
    <location>
        <begin position="45"/>
        <end position="131"/>
    </location>
</feature>
<proteinExistence type="predicted"/>
<dbReference type="SUPFAM" id="SSF53474">
    <property type="entry name" value="alpha/beta-Hydrolases"/>
    <property type="match status" value="1"/>
</dbReference>
<dbReference type="PANTHER" id="PTHR43798:SF33">
    <property type="entry name" value="HYDROLASE, PUTATIVE (AFU_ORTHOLOGUE AFUA_2G14860)-RELATED"/>
    <property type="match status" value="1"/>
</dbReference>
<dbReference type="STRING" id="58343.AQJ46_47595"/>
<dbReference type="Proteomes" id="UP000053669">
    <property type="component" value="Unassembled WGS sequence"/>
</dbReference>
<accession>A0A101RKT7</accession>
<reference evidence="2 3" key="1">
    <citation type="submission" date="2015-10" db="EMBL/GenBank/DDBJ databases">
        <title>Draft genome sequence of Streptomyces canus DSM 40017, type strain for the species Streptomyces canus.</title>
        <authorList>
            <person name="Ruckert C."/>
            <person name="Winkler A."/>
            <person name="Kalinowski J."/>
            <person name="Kampfer P."/>
            <person name="Glaeser S."/>
        </authorList>
    </citation>
    <scope>NUCLEOTIDE SEQUENCE [LARGE SCALE GENOMIC DNA]</scope>
    <source>
        <strain evidence="2 3">DSM 40017</strain>
    </source>
</reference>
<protein>
    <recommendedName>
        <fullName evidence="1">AB hydrolase-1 domain-containing protein</fullName>
    </recommendedName>
</protein>
<dbReference type="GO" id="GO:0047372">
    <property type="term" value="F:monoacylglycerol lipase activity"/>
    <property type="evidence" value="ECO:0007669"/>
    <property type="project" value="TreeGrafter"/>
</dbReference>
<dbReference type="AlphaFoldDB" id="A0A101RKT7"/>
<dbReference type="InterPro" id="IPR050266">
    <property type="entry name" value="AB_hydrolase_sf"/>
</dbReference>
<evidence type="ECO:0000313" key="3">
    <source>
        <dbReference type="Proteomes" id="UP000053669"/>
    </source>
</evidence>
<dbReference type="Pfam" id="PF00561">
    <property type="entry name" value="Abhydrolase_1"/>
    <property type="match status" value="1"/>
</dbReference>
<gene>
    <name evidence="2" type="ORF">AQJ46_47595</name>
</gene>
<dbReference type="PANTHER" id="PTHR43798">
    <property type="entry name" value="MONOACYLGLYCEROL LIPASE"/>
    <property type="match status" value="1"/>
</dbReference>
<dbReference type="Gene3D" id="3.40.50.1820">
    <property type="entry name" value="alpha/beta hydrolase"/>
    <property type="match status" value="1"/>
</dbReference>